<accession>A0A077ZPH7</accession>
<dbReference type="Proteomes" id="UP000039865">
    <property type="component" value="Unassembled WGS sequence"/>
</dbReference>
<dbReference type="InParanoid" id="A0A077ZPH7"/>
<dbReference type="OMA" id="TCGVINE"/>
<dbReference type="PANTHER" id="PTHR12411">
    <property type="entry name" value="CYSTEINE PROTEASE FAMILY C1-RELATED"/>
    <property type="match status" value="1"/>
</dbReference>
<keyword evidence="3" id="KW-1015">Disulfide bond</keyword>
<dbReference type="SMART" id="SM00645">
    <property type="entry name" value="Pept_C1"/>
    <property type="match status" value="1"/>
</dbReference>
<dbReference type="InterPro" id="IPR013128">
    <property type="entry name" value="Peptidase_C1A"/>
</dbReference>
<keyword evidence="4" id="KW-1133">Transmembrane helix</keyword>
<dbReference type="InterPro" id="IPR013201">
    <property type="entry name" value="Prot_inhib_I29"/>
</dbReference>
<dbReference type="SUPFAM" id="SSF54001">
    <property type="entry name" value="Cysteine proteinases"/>
    <property type="match status" value="1"/>
</dbReference>
<dbReference type="PRINTS" id="PR00705">
    <property type="entry name" value="PAPAIN"/>
</dbReference>
<dbReference type="InterPro" id="IPR039417">
    <property type="entry name" value="Peptidase_C1A_papain-like"/>
</dbReference>
<dbReference type="GO" id="GO:0006508">
    <property type="term" value="P:proteolysis"/>
    <property type="evidence" value="ECO:0007669"/>
    <property type="project" value="InterPro"/>
</dbReference>
<organism evidence="7 8">
    <name type="scientific">Stylonychia lemnae</name>
    <name type="common">Ciliate</name>
    <dbReference type="NCBI Taxonomy" id="5949"/>
    <lineage>
        <taxon>Eukaryota</taxon>
        <taxon>Sar</taxon>
        <taxon>Alveolata</taxon>
        <taxon>Ciliophora</taxon>
        <taxon>Intramacronucleata</taxon>
        <taxon>Spirotrichea</taxon>
        <taxon>Stichotrichia</taxon>
        <taxon>Sporadotrichida</taxon>
        <taxon>Oxytrichidae</taxon>
        <taxon>Stylonychinae</taxon>
        <taxon>Stylonychia</taxon>
    </lineage>
</organism>
<reference evidence="7 8" key="1">
    <citation type="submission" date="2014-06" db="EMBL/GenBank/DDBJ databases">
        <authorList>
            <person name="Swart Estienne"/>
        </authorList>
    </citation>
    <scope>NUCLEOTIDE SEQUENCE [LARGE SCALE GENOMIC DNA]</scope>
    <source>
        <strain evidence="7 8">130c</strain>
    </source>
</reference>
<dbReference type="Pfam" id="PF08246">
    <property type="entry name" value="Inhibitor_I29"/>
    <property type="match status" value="1"/>
</dbReference>
<evidence type="ECO:0000256" key="2">
    <source>
        <dbReference type="ARBA" id="ARBA00023145"/>
    </source>
</evidence>
<dbReference type="Gene3D" id="3.90.70.10">
    <property type="entry name" value="Cysteine proteinases"/>
    <property type="match status" value="1"/>
</dbReference>
<dbReference type="GO" id="GO:0008234">
    <property type="term" value="F:cysteine-type peptidase activity"/>
    <property type="evidence" value="ECO:0007669"/>
    <property type="project" value="InterPro"/>
</dbReference>
<dbReference type="InterPro" id="IPR000668">
    <property type="entry name" value="Peptidase_C1A_C"/>
</dbReference>
<dbReference type="InterPro" id="IPR025660">
    <property type="entry name" value="Pept_his_AS"/>
</dbReference>
<dbReference type="InterPro" id="IPR000169">
    <property type="entry name" value="Pept_cys_AS"/>
</dbReference>
<dbReference type="CDD" id="cd02248">
    <property type="entry name" value="Peptidase_C1A"/>
    <property type="match status" value="1"/>
</dbReference>
<evidence type="ECO:0000256" key="1">
    <source>
        <dbReference type="ARBA" id="ARBA00008455"/>
    </source>
</evidence>
<dbReference type="InterPro" id="IPR038765">
    <property type="entry name" value="Papain-like_cys_pep_sf"/>
</dbReference>
<gene>
    <name evidence="7" type="primary">Contig18285.g19424</name>
    <name evidence="7" type="ORF">STYLEM_237</name>
</gene>
<feature type="domain" description="Cathepsin propeptide inhibitor" evidence="6">
    <location>
        <begin position="62"/>
        <end position="119"/>
    </location>
</feature>
<keyword evidence="2" id="KW-0865">Zymogen</keyword>
<dbReference type="SMART" id="SM00848">
    <property type="entry name" value="Inhibitor_I29"/>
    <property type="match status" value="1"/>
</dbReference>
<dbReference type="PROSITE" id="PS00639">
    <property type="entry name" value="THIOL_PROTEASE_HIS"/>
    <property type="match status" value="1"/>
</dbReference>
<feature type="transmembrane region" description="Helical" evidence="4">
    <location>
        <begin position="20"/>
        <end position="40"/>
    </location>
</feature>
<evidence type="ECO:0000259" key="6">
    <source>
        <dbReference type="SMART" id="SM00848"/>
    </source>
</evidence>
<dbReference type="AlphaFoldDB" id="A0A077ZPH7"/>
<keyword evidence="4" id="KW-0472">Membrane</keyword>
<sequence>MSDNQFTNFIKRIYLSNRYFYVLVLIAISISILVIVALTFQEQQDQVQLILEDELEQLKFQFTGFLNQYNKGYKTALQFKSGLSNFQKNKVSIEQLNKGSKGDLVLGLNQFSDQSLETFKSKILKLQSPSEQYRGQQLNNQNTDTLNQSQPNTTSTTNAINKNTKNIASNESPLQTPLIQLPANFDWRTKGVVTPIKDQQSCGSCYSFASTAVIESILLIKDPVKNFKIDLSEQQLIDCSFAVGNNGCNGGHMTNVYYYLQDIKLVSEDYYPYTAMEEICRASLIPSGVLNIKEFYQGSSSNSTYIKGLLMKNPLAIGISGNSDIFRFYKKGIISSSLCGTNIDHAVVLVGWGQQDKTTNYWIIKNSFGTSWGENGYAKILMENKTNSICGIGKDITYPILR</sequence>
<keyword evidence="8" id="KW-1185">Reference proteome</keyword>
<dbReference type="PROSITE" id="PS00139">
    <property type="entry name" value="THIOL_PROTEASE_CYS"/>
    <property type="match status" value="1"/>
</dbReference>
<evidence type="ECO:0000313" key="7">
    <source>
        <dbReference type="EMBL" id="CDW71295.1"/>
    </source>
</evidence>
<evidence type="ECO:0000313" key="8">
    <source>
        <dbReference type="Proteomes" id="UP000039865"/>
    </source>
</evidence>
<dbReference type="Pfam" id="PF00112">
    <property type="entry name" value="Peptidase_C1"/>
    <property type="match status" value="1"/>
</dbReference>
<evidence type="ECO:0000256" key="4">
    <source>
        <dbReference type="SAM" id="Phobius"/>
    </source>
</evidence>
<protein>
    <submittedName>
        <fullName evidence="7">Cathepsin l</fullName>
    </submittedName>
</protein>
<keyword evidence="4" id="KW-0812">Transmembrane</keyword>
<proteinExistence type="inferred from homology"/>
<dbReference type="OrthoDB" id="300352at2759"/>
<name>A0A077ZPH7_STYLE</name>
<comment type="similarity">
    <text evidence="1">Belongs to the peptidase C1 family.</text>
</comment>
<dbReference type="EMBL" id="CCKQ01000234">
    <property type="protein sequence ID" value="CDW71295.1"/>
    <property type="molecule type" value="Genomic_DNA"/>
</dbReference>
<feature type="domain" description="Peptidase C1A papain C-terminal" evidence="5">
    <location>
        <begin position="181"/>
        <end position="400"/>
    </location>
</feature>
<evidence type="ECO:0000259" key="5">
    <source>
        <dbReference type="SMART" id="SM00645"/>
    </source>
</evidence>
<evidence type="ECO:0000256" key="3">
    <source>
        <dbReference type="ARBA" id="ARBA00023157"/>
    </source>
</evidence>